<dbReference type="EMBL" id="CP002826">
    <property type="protein sequence ID" value="AEI06957.1"/>
    <property type="molecule type" value="Genomic_DNA"/>
</dbReference>
<proteinExistence type="predicted"/>
<feature type="region of interest" description="Disordered" evidence="1">
    <location>
        <begin position="19"/>
        <end position="92"/>
    </location>
</feature>
<evidence type="ECO:0000256" key="1">
    <source>
        <dbReference type="SAM" id="MobiDB-lite"/>
    </source>
</evidence>
<evidence type="ECO:0000313" key="4">
    <source>
        <dbReference type="Proteomes" id="UP000007730"/>
    </source>
</evidence>
<feature type="signal peptide" evidence="2">
    <location>
        <begin position="1"/>
        <end position="20"/>
    </location>
</feature>
<keyword evidence="4" id="KW-1185">Reference proteome</keyword>
<dbReference type="KEGG" id="oca:OCAR_5753"/>
<dbReference type="PATRIC" id="fig|504832.7.peg.2381"/>
<sequence>MKKILLATACVFAMSATAMAQSSMDRSSSGTAIHKNDAVKKNTMKPVDPNAATTGSSMDSKRGVPGNNTVGGDGSQSNPKSTAPGAAKAGGG</sequence>
<protein>
    <submittedName>
        <fullName evidence="3">Uncharacterized protein</fullName>
    </submittedName>
</protein>
<feature type="chain" id="PRO_5002847003" evidence="2">
    <location>
        <begin position="21"/>
        <end position="92"/>
    </location>
</feature>
<evidence type="ECO:0000256" key="2">
    <source>
        <dbReference type="SAM" id="SignalP"/>
    </source>
</evidence>
<accession>B6JF65</accession>
<dbReference type="eggNOG" id="ENOG5031CIU">
    <property type="taxonomic scope" value="Bacteria"/>
</dbReference>
<dbReference type="OrthoDB" id="9946592at2"/>
<dbReference type="AlphaFoldDB" id="B6JF65"/>
<reference evidence="3 4" key="1">
    <citation type="journal article" date="2011" name="J. Bacteriol.">
        <title>Complete genome sequences of the chemolithoautotrophic Oligotropha carboxidovorans strains OM4 and OM5.</title>
        <authorList>
            <person name="Volland S."/>
            <person name="Rachinger M."/>
            <person name="Strittmatter A."/>
            <person name="Daniel R."/>
            <person name="Gottschalk G."/>
            <person name="Meyer O."/>
        </authorList>
    </citation>
    <scope>NUCLEOTIDE SEQUENCE [LARGE SCALE GENOMIC DNA]</scope>
    <source>
        <strain evidence="4">ATCC 49405 / DSM 1227 / KCTC 32145 / OM5</strain>
    </source>
</reference>
<organism evidence="3 4">
    <name type="scientific">Afipia carboxidovorans (strain ATCC 49405 / DSM 1227 / KCTC 32145 / OM5)</name>
    <name type="common">Oligotropha carboxidovorans</name>
    <dbReference type="NCBI Taxonomy" id="504832"/>
    <lineage>
        <taxon>Bacteria</taxon>
        <taxon>Pseudomonadati</taxon>
        <taxon>Pseudomonadota</taxon>
        <taxon>Alphaproteobacteria</taxon>
        <taxon>Hyphomicrobiales</taxon>
        <taxon>Nitrobacteraceae</taxon>
        <taxon>Afipia</taxon>
    </lineage>
</organism>
<dbReference type="KEGG" id="ocg:OCA5_c22550"/>
<dbReference type="Proteomes" id="UP000007730">
    <property type="component" value="Chromosome"/>
</dbReference>
<name>B6JF65_AFIC5</name>
<evidence type="ECO:0000313" key="3">
    <source>
        <dbReference type="EMBL" id="AEI06957.1"/>
    </source>
</evidence>
<dbReference type="RefSeq" id="WP_012562908.1">
    <property type="nucleotide sequence ID" value="NC_011386.1"/>
</dbReference>
<gene>
    <name evidence="3" type="ordered locus">OCA5_c22550</name>
</gene>
<dbReference type="HOGENOM" id="CLU_2410379_0_0_5"/>
<keyword evidence="2" id="KW-0732">Signal</keyword>